<protein>
    <submittedName>
        <fullName evidence="1">Interferon-induced gtp-binding protein mx2</fullName>
    </submittedName>
</protein>
<sequence length="106" mass="12176">MVNAEYIEDGQNYYNKTVEYVSVDQLENRTADMDNGEHVCKVALDIVESYHEVSRKRFIDTFSQHVWTADQLSDIAGEDAITCNRRQVLGHQLESLEEAIKVLVAR</sequence>
<dbReference type="OrthoDB" id="4363134at2759"/>
<reference evidence="1 2" key="1">
    <citation type="journal article" date="2013" name="BMC Genomics">
        <title>The genome and transcriptome of the pine saprophyte Ophiostoma piceae, and a comparison with the bark beetle-associated pine pathogen Grosmannia clavigera.</title>
        <authorList>
            <person name="Haridas S."/>
            <person name="Wang Y."/>
            <person name="Lim L."/>
            <person name="Massoumi Alamouti S."/>
            <person name="Jackman S."/>
            <person name="Docking R."/>
            <person name="Robertson G."/>
            <person name="Birol I."/>
            <person name="Bohlmann J."/>
            <person name="Breuil C."/>
        </authorList>
    </citation>
    <scope>NUCLEOTIDE SEQUENCE [LARGE SCALE GENOMIC DNA]</scope>
    <source>
        <strain evidence="1 2">UAMH 11346</strain>
    </source>
</reference>
<dbReference type="AlphaFoldDB" id="S3CN12"/>
<dbReference type="HOGENOM" id="CLU_2224000_0_0_1"/>
<dbReference type="VEuPathDB" id="FungiDB:F503_00650"/>
<keyword evidence="2" id="KW-1185">Reference proteome</keyword>
<accession>S3CN12</accession>
<proteinExistence type="predicted"/>
<name>S3CN12_OPHP1</name>
<dbReference type="EMBL" id="KE148150">
    <property type="protein sequence ID" value="EPE07928.1"/>
    <property type="molecule type" value="Genomic_DNA"/>
</dbReference>
<organism evidence="1 2">
    <name type="scientific">Ophiostoma piceae (strain UAMH 11346)</name>
    <name type="common">Sap stain fungus</name>
    <dbReference type="NCBI Taxonomy" id="1262450"/>
    <lineage>
        <taxon>Eukaryota</taxon>
        <taxon>Fungi</taxon>
        <taxon>Dikarya</taxon>
        <taxon>Ascomycota</taxon>
        <taxon>Pezizomycotina</taxon>
        <taxon>Sordariomycetes</taxon>
        <taxon>Sordariomycetidae</taxon>
        <taxon>Ophiostomatales</taxon>
        <taxon>Ophiostomataceae</taxon>
        <taxon>Ophiostoma</taxon>
    </lineage>
</organism>
<dbReference type="Proteomes" id="UP000016923">
    <property type="component" value="Unassembled WGS sequence"/>
</dbReference>
<evidence type="ECO:0000313" key="2">
    <source>
        <dbReference type="Proteomes" id="UP000016923"/>
    </source>
</evidence>
<evidence type="ECO:0000313" key="1">
    <source>
        <dbReference type="EMBL" id="EPE07928.1"/>
    </source>
</evidence>
<gene>
    <name evidence="1" type="ORF">F503_00650</name>
</gene>